<dbReference type="EMBL" id="FQXP01000003">
    <property type="protein sequence ID" value="SHH50280.1"/>
    <property type="molecule type" value="Genomic_DNA"/>
</dbReference>
<organism evidence="1 2">
    <name type="scientific">Clostridium collagenovorans DSM 3089</name>
    <dbReference type="NCBI Taxonomy" id="1121306"/>
    <lineage>
        <taxon>Bacteria</taxon>
        <taxon>Bacillati</taxon>
        <taxon>Bacillota</taxon>
        <taxon>Clostridia</taxon>
        <taxon>Eubacteriales</taxon>
        <taxon>Clostridiaceae</taxon>
        <taxon>Clostridium</taxon>
    </lineage>
</organism>
<dbReference type="RefSeq" id="WP_072829874.1">
    <property type="nucleotide sequence ID" value="NZ_FQXP01000003.1"/>
</dbReference>
<dbReference type="Proteomes" id="UP000184526">
    <property type="component" value="Unassembled WGS sequence"/>
</dbReference>
<gene>
    <name evidence="1" type="ORF">SAMN02745196_00588</name>
</gene>
<keyword evidence="2" id="KW-1185">Reference proteome</keyword>
<name>A0A1M5THZ0_9CLOT</name>
<evidence type="ECO:0000313" key="2">
    <source>
        <dbReference type="Proteomes" id="UP000184526"/>
    </source>
</evidence>
<accession>A0A1M5THZ0</accession>
<protein>
    <submittedName>
        <fullName evidence="1">Uncharacterized protein</fullName>
    </submittedName>
</protein>
<dbReference type="OrthoDB" id="1935191at2"/>
<proteinExistence type="predicted"/>
<evidence type="ECO:0000313" key="1">
    <source>
        <dbReference type="EMBL" id="SHH50280.1"/>
    </source>
</evidence>
<reference evidence="1 2" key="1">
    <citation type="submission" date="2016-11" db="EMBL/GenBank/DDBJ databases">
        <authorList>
            <person name="Jaros S."/>
            <person name="Januszkiewicz K."/>
            <person name="Wedrychowicz H."/>
        </authorList>
    </citation>
    <scope>NUCLEOTIDE SEQUENCE [LARGE SCALE GENOMIC DNA]</scope>
    <source>
        <strain evidence="1 2">DSM 3089</strain>
    </source>
</reference>
<sequence length="312" mass="36060">MNFKKNFFVFLFIFILSFTTLGYLTFAQDSSSKTAEEISVDLNRDGIKDTLIIQVKEDGTYDVRAKIKEKELSLLCKDGPIGEYKNYWPLRVTLKDVTRDNIPEIFIQGTYKDAPIQSIFKYSKNELVNLSSSKDNILGFIDTTNNQSPKLLIGNFYNGEIYFKNYIVNSNTLREFNLNHKEDFMGKFTVSNLISYIETLPYSDYTICNNLFTSSISEDTLKLLDSLRWNNFIYKFQDAALFDISSDDKRAIQEVKWKLNFKGVNPEGENKNFTVTVVVSNIDKNTEDKKDSPYEYRITSLGIENISSLYSK</sequence>
<dbReference type="AlphaFoldDB" id="A0A1M5THZ0"/>